<reference evidence="2" key="1">
    <citation type="journal article" date="2020" name="Stud. Mycol.">
        <title>101 Dothideomycetes genomes: a test case for predicting lifestyles and emergence of pathogens.</title>
        <authorList>
            <person name="Haridas S."/>
            <person name="Albert R."/>
            <person name="Binder M."/>
            <person name="Bloem J."/>
            <person name="Labutti K."/>
            <person name="Salamov A."/>
            <person name="Andreopoulos B."/>
            <person name="Baker S."/>
            <person name="Barry K."/>
            <person name="Bills G."/>
            <person name="Bluhm B."/>
            <person name="Cannon C."/>
            <person name="Castanera R."/>
            <person name="Culley D."/>
            <person name="Daum C."/>
            <person name="Ezra D."/>
            <person name="Gonzalez J."/>
            <person name="Henrissat B."/>
            <person name="Kuo A."/>
            <person name="Liang C."/>
            <person name="Lipzen A."/>
            <person name="Lutzoni F."/>
            <person name="Magnuson J."/>
            <person name="Mondo S."/>
            <person name="Nolan M."/>
            <person name="Ohm R."/>
            <person name="Pangilinan J."/>
            <person name="Park H.-J."/>
            <person name="Ramirez L."/>
            <person name="Alfaro M."/>
            <person name="Sun H."/>
            <person name="Tritt A."/>
            <person name="Yoshinaga Y."/>
            <person name="Zwiers L.-H."/>
            <person name="Turgeon B."/>
            <person name="Goodwin S."/>
            <person name="Spatafora J."/>
            <person name="Crous P."/>
            <person name="Grigoriev I."/>
        </authorList>
    </citation>
    <scope>NUCLEOTIDE SEQUENCE</scope>
    <source>
        <strain evidence="2">CBS 116005</strain>
    </source>
</reference>
<evidence type="ECO:0000313" key="3">
    <source>
        <dbReference type="Proteomes" id="UP000799436"/>
    </source>
</evidence>
<dbReference type="EMBL" id="ML995865">
    <property type="protein sequence ID" value="KAF2766835.1"/>
    <property type="molecule type" value="Genomic_DNA"/>
</dbReference>
<protein>
    <submittedName>
        <fullName evidence="2">Uncharacterized protein</fullName>
    </submittedName>
</protein>
<dbReference type="Proteomes" id="UP000799436">
    <property type="component" value="Unassembled WGS sequence"/>
</dbReference>
<dbReference type="AlphaFoldDB" id="A0A6G1L1Y7"/>
<gene>
    <name evidence="2" type="ORF">EJ03DRAFT_277373</name>
</gene>
<keyword evidence="3" id="KW-1185">Reference proteome</keyword>
<name>A0A6G1L1Y7_9PEZI</name>
<feature type="compositionally biased region" description="Polar residues" evidence="1">
    <location>
        <begin position="61"/>
        <end position="77"/>
    </location>
</feature>
<proteinExistence type="predicted"/>
<sequence length="112" mass="12127">LEGPCLPSFMWFLDYVRRAVALDPLYGENFLELLQPKAEQIACGIEELIHQCLGLKVASASESSTPSDPASPETSVPASPVLAPLGGASKGTKVKRSKMAKLQMKLKIEEDR</sequence>
<organism evidence="2 3">
    <name type="scientific">Teratosphaeria nubilosa</name>
    <dbReference type="NCBI Taxonomy" id="161662"/>
    <lineage>
        <taxon>Eukaryota</taxon>
        <taxon>Fungi</taxon>
        <taxon>Dikarya</taxon>
        <taxon>Ascomycota</taxon>
        <taxon>Pezizomycotina</taxon>
        <taxon>Dothideomycetes</taxon>
        <taxon>Dothideomycetidae</taxon>
        <taxon>Mycosphaerellales</taxon>
        <taxon>Teratosphaeriaceae</taxon>
        <taxon>Teratosphaeria</taxon>
    </lineage>
</organism>
<evidence type="ECO:0000313" key="2">
    <source>
        <dbReference type="EMBL" id="KAF2766835.1"/>
    </source>
</evidence>
<evidence type="ECO:0000256" key="1">
    <source>
        <dbReference type="SAM" id="MobiDB-lite"/>
    </source>
</evidence>
<feature type="non-terminal residue" evidence="2">
    <location>
        <position position="1"/>
    </location>
</feature>
<accession>A0A6G1L1Y7</accession>
<dbReference type="OrthoDB" id="5272500at2759"/>
<feature type="region of interest" description="Disordered" evidence="1">
    <location>
        <begin position="61"/>
        <end position="98"/>
    </location>
</feature>